<keyword evidence="5 7" id="KW-1133">Transmembrane helix</keyword>
<evidence type="ECO:0000259" key="9">
    <source>
        <dbReference type="PROSITE" id="PS50928"/>
    </source>
</evidence>
<dbReference type="PANTHER" id="PTHR43227">
    <property type="entry name" value="BLL4140 PROTEIN"/>
    <property type="match status" value="1"/>
</dbReference>
<keyword evidence="11" id="KW-1185">Reference proteome</keyword>
<comment type="caution">
    <text evidence="10">The sequence shown here is derived from an EMBL/GenBank/DDBJ whole genome shotgun (WGS) entry which is preliminary data.</text>
</comment>
<dbReference type="OrthoDB" id="9804439at2"/>
<feature type="transmembrane region" description="Helical" evidence="7">
    <location>
        <begin position="177"/>
        <end position="199"/>
    </location>
</feature>
<comment type="similarity">
    <text evidence="7">Belongs to the binding-protein-dependent transport system permease family.</text>
</comment>
<reference evidence="11" key="1">
    <citation type="submission" date="2017-07" db="EMBL/GenBank/DDBJ databases">
        <title>Comparative genome mining reveals phylogenetic distribution patterns of secondary metabolites in Amycolatopsis.</title>
        <authorList>
            <person name="Adamek M."/>
            <person name="Alanjary M."/>
            <person name="Sales-Ortells H."/>
            <person name="Goodfellow M."/>
            <person name="Bull A.T."/>
            <person name="Kalinowski J."/>
            <person name="Ziemert N."/>
        </authorList>
    </citation>
    <scope>NUCLEOTIDE SEQUENCE [LARGE SCALE GENOMIC DNA]</scope>
    <source>
        <strain evidence="11">H5</strain>
    </source>
</reference>
<feature type="transmembrane region" description="Helical" evidence="7">
    <location>
        <begin position="288"/>
        <end position="311"/>
    </location>
</feature>
<feature type="region of interest" description="Disordered" evidence="8">
    <location>
        <begin position="1"/>
        <end position="25"/>
    </location>
</feature>
<dbReference type="AlphaFoldDB" id="A0A229SMP2"/>
<keyword evidence="2 7" id="KW-0813">Transport</keyword>
<feature type="transmembrane region" description="Helical" evidence="7">
    <location>
        <begin position="103"/>
        <end position="123"/>
    </location>
</feature>
<evidence type="ECO:0000256" key="4">
    <source>
        <dbReference type="ARBA" id="ARBA00022692"/>
    </source>
</evidence>
<organism evidence="10 11">
    <name type="scientific">Amycolatopsis vastitatis</name>
    <dbReference type="NCBI Taxonomy" id="1905142"/>
    <lineage>
        <taxon>Bacteria</taxon>
        <taxon>Bacillati</taxon>
        <taxon>Actinomycetota</taxon>
        <taxon>Actinomycetes</taxon>
        <taxon>Pseudonocardiales</taxon>
        <taxon>Pseudonocardiaceae</taxon>
        <taxon>Amycolatopsis</taxon>
    </lineage>
</organism>
<feature type="domain" description="ABC transmembrane type-1" evidence="9">
    <location>
        <begin position="99"/>
        <end position="315"/>
    </location>
</feature>
<dbReference type="RefSeq" id="WP_093953595.1">
    <property type="nucleotide sequence ID" value="NZ_NMUL01000066.1"/>
</dbReference>
<gene>
    <name evidence="10" type="ORF">CF165_44310</name>
</gene>
<feature type="transmembrane region" description="Helical" evidence="7">
    <location>
        <begin position="36"/>
        <end position="58"/>
    </location>
</feature>
<evidence type="ECO:0000256" key="8">
    <source>
        <dbReference type="SAM" id="MobiDB-lite"/>
    </source>
</evidence>
<evidence type="ECO:0000256" key="2">
    <source>
        <dbReference type="ARBA" id="ARBA00022448"/>
    </source>
</evidence>
<evidence type="ECO:0000256" key="1">
    <source>
        <dbReference type="ARBA" id="ARBA00004651"/>
    </source>
</evidence>
<dbReference type="GO" id="GO:0005886">
    <property type="term" value="C:plasma membrane"/>
    <property type="evidence" value="ECO:0007669"/>
    <property type="project" value="UniProtKB-SubCell"/>
</dbReference>
<evidence type="ECO:0000313" key="11">
    <source>
        <dbReference type="Proteomes" id="UP000215199"/>
    </source>
</evidence>
<dbReference type="SUPFAM" id="SSF161098">
    <property type="entry name" value="MetI-like"/>
    <property type="match status" value="1"/>
</dbReference>
<dbReference type="PROSITE" id="PS50928">
    <property type="entry name" value="ABC_TM1"/>
    <property type="match status" value="1"/>
</dbReference>
<evidence type="ECO:0000313" key="10">
    <source>
        <dbReference type="EMBL" id="OXM60083.1"/>
    </source>
</evidence>
<feature type="transmembrane region" description="Helical" evidence="7">
    <location>
        <begin position="245"/>
        <end position="268"/>
    </location>
</feature>
<dbReference type="Pfam" id="PF00528">
    <property type="entry name" value="BPD_transp_1"/>
    <property type="match status" value="1"/>
</dbReference>
<proteinExistence type="inferred from homology"/>
<protein>
    <submittedName>
        <fullName evidence="10">Sugar ABC transporter permease</fullName>
    </submittedName>
</protein>
<name>A0A229SMP2_9PSEU</name>
<dbReference type="InterPro" id="IPR000515">
    <property type="entry name" value="MetI-like"/>
</dbReference>
<evidence type="ECO:0000256" key="6">
    <source>
        <dbReference type="ARBA" id="ARBA00023136"/>
    </source>
</evidence>
<dbReference type="InterPro" id="IPR035906">
    <property type="entry name" value="MetI-like_sf"/>
</dbReference>
<dbReference type="CDD" id="cd06261">
    <property type="entry name" value="TM_PBP2"/>
    <property type="match status" value="1"/>
</dbReference>
<dbReference type="PANTHER" id="PTHR43227:SF8">
    <property type="entry name" value="DIACETYLCHITOBIOSE UPTAKE SYSTEM PERMEASE PROTEIN DASB"/>
    <property type="match status" value="1"/>
</dbReference>
<evidence type="ECO:0000256" key="3">
    <source>
        <dbReference type="ARBA" id="ARBA00022475"/>
    </source>
</evidence>
<dbReference type="Gene3D" id="1.10.3720.10">
    <property type="entry name" value="MetI-like"/>
    <property type="match status" value="1"/>
</dbReference>
<keyword evidence="6 7" id="KW-0472">Membrane</keyword>
<dbReference type="EMBL" id="NMUL01000066">
    <property type="protein sequence ID" value="OXM60083.1"/>
    <property type="molecule type" value="Genomic_DNA"/>
</dbReference>
<feature type="transmembrane region" description="Helical" evidence="7">
    <location>
        <begin position="135"/>
        <end position="157"/>
    </location>
</feature>
<sequence length="328" mass="35341">MTATANVTMPAGEIPPASPRAAQAGKRRRGRLGDRMLPYLLLLPALAAILVLLAWPLIQVIGISLRKLDIGQLMSGKTVWVGLGNYTNTLADPEFWTITVRTLVFTAALVAATILGGLLLAVLMRHLGPVVRTTLQVTLILAWATPVIATTTVFQWIFDEQYGILNKTLDRLGFSGFIGFSWFSSGASTLTVIGLLIVWQAVPFVTFSLYAGLVGVPQEQYEAAGMDGAGPWQTFRAVTWPSIRAITTMVTFLSVLWDFNAFAQIWAIREGGPDGESTTLAVVLYLKGIAGNHFGAAAAIATLMLILLALITGRYIQLLVRTPEGGLK</sequence>
<comment type="subcellular location">
    <subcellularLocation>
        <location evidence="1 7">Cell membrane</location>
        <topology evidence="1 7">Multi-pass membrane protein</topology>
    </subcellularLocation>
</comment>
<keyword evidence="4 7" id="KW-0812">Transmembrane</keyword>
<evidence type="ECO:0000256" key="5">
    <source>
        <dbReference type="ARBA" id="ARBA00022989"/>
    </source>
</evidence>
<evidence type="ECO:0000256" key="7">
    <source>
        <dbReference type="RuleBase" id="RU363032"/>
    </source>
</evidence>
<keyword evidence="3" id="KW-1003">Cell membrane</keyword>
<dbReference type="Proteomes" id="UP000215199">
    <property type="component" value="Unassembled WGS sequence"/>
</dbReference>
<accession>A0A229SMP2</accession>
<dbReference type="GO" id="GO:0055085">
    <property type="term" value="P:transmembrane transport"/>
    <property type="evidence" value="ECO:0007669"/>
    <property type="project" value="InterPro"/>
</dbReference>
<dbReference type="InterPro" id="IPR050809">
    <property type="entry name" value="UgpAE/MalFG_permease"/>
</dbReference>